<dbReference type="Pfam" id="PF15519">
    <property type="entry name" value="RBM39linker"/>
    <property type="match status" value="1"/>
</dbReference>
<dbReference type="AlphaFoldDB" id="A0AAF0F053"/>
<dbReference type="InterPro" id="IPR006509">
    <property type="entry name" value="RBM39_SF"/>
</dbReference>
<dbReference type="PANTHER" id="PTHR48036">
    <property type="entry name" value="SPLICING FACTOR (PAD-1), PUTATIVE (AFU_ORTHOLOGUE AFUA_1G15810)-RELATED"/>
    <property type="match status" value="1"/>
</dbReference>
<feature type="compositionally biased region" description="Gly residues" evidence="5">
    <location>
        <begin position="233"/>
        <end position="246"/>
    </location>
</feature>
<dbReference type="GO" id="GO:0006397">
    <property type="term" value="P:mRNA processing"/>
    <property type="evidence" value="ECO:0007669"/>
    <property type="project" value="InterPro"/>
</dbReference>
<keyword evidence="1" id="KW-0597">Phosphoprotein</keyword>
<feature type="domain" description="RRM" evidence="6">
    <location>
        <begin position="252"/>
        <end position="330"/>
    </location>
</feature>
<dbReference type="GO" id="GO:0003723">
    <property type="term" value="F:RNA binding"/>
    <property type="evidence" value="ECO:0007669"/>
    <property type="project" value="UniProtKB-UniRule"/>
</dbReference>
<feature type="region of interest" description="Disordered" evidence="5">
    <location>
        <begin position="325"/>
        <end position="355"/>
    </location>
</feature>
<dbReference type="Proteomes" id="UP001217754">
    <property type="component" value="Chromosome 2"/>
</dbReference>
<gene>
    <name evidence="7" type="primary">rsd1</name>
    <name evidence="7" type="ORF">MJAP1_001234</name>
</gene>
<evidence type="ECO:0000259" key="6">
    <source>
        <dbReference type="PROSITE" id="PS50102"/>
    </source>
</evidence>
<proteinExistence type="predicted"/>
<protein>
    <submittedName>
        <fullName evidence="7">Phosphatidylinositol-3-phosphatase SAC1</fullName>
    </submittedName>
</protein>
<dbReference type="Pfam" id="PF00076">
    <property type="entry name" value="RRM_1"/>
    <property type="match status" value="3"/>
</dbReference>
<dbReference type="PROSITE" id="PS50102">
    <property type="entry name" value="RRM"/>
    <property type="match status" value="3"/>
</dbReference>
<dbReference type="GeneID" id="85224883"/>
<evidence type="ECO:0000256" key="3">
    <source>
        <dbReference type="ARBA" id="ARBA00022884"/>
    </source>
</evidence>
<name>A0AAF0F053_9BASI</name>
<evidence type="ECO:0000256" key="5">
    <source>
        <dbReference type="SAM" id="MobiDB-lite"/>
    </source>
</evidence>
<organism evidence="7 8">
    <name type="scientific">Malassezia japonica</name>
    <dbReference type="NCBI Taxonomy" id="223818"/>
    <lineage>
        <taxon>Eukaryota</taxon>
        <taxon>Fungi</taxon>
        <taxon>Dikarya</taxon>
        <taxon>Basidiomycota</taxon>
        <taxon>Ustilaginomycotina</taxon>
        <taxon>Malasseziomycetes</taxon>
        <taxon>Malasseziales</taxon>
        <taxon>Malasseziaceae</taxon>
        <taxon>Malassezia</taxon>
    </lineage>
</organism>
<feature type="domain" description="RRM" evidence="6">
    <location>
        <begin position="122"/>
        <end position="202"/>
    </location>
</feature>
<evidence type="ECO:0000313" key="8">
    <source>
        <dbReference type="Proteomes" id="UP001217754"/>
    </source>
</evidence>
<dbReference type="InterPro" id="IPR000504">
    <property type="entry name" value="RRM_dom"/>
</dbReference>
<feature type="domain" description="RRM" evidence="6">
    <location>
        <begin position="378"/>
        <end position="474"/>
    </location>
</feature>
<accession>A0AAF0F053</accession>
<dbReference type="InterPro" id="IPR012677">
    <property type="entry name" value="Nucleotide-bd_a/b_plait_sf"/>
</dbReference>
<keyword evidence="3 4" id="KW-0694">RNA-binding</keyword>
<dbReference type="EMBL" id="CP119959">
    <property type="protein sequence ID" value="WFD38285.1"/>
    <property type="molecule type" value="Genomic_DNA"/>
</dbReference>
<feature type="region of interest" description="Disordered" evidence="5">
    <location>
        <begin position="216"/>
        <end position="249"/>
    </location>
</feature>
<dbReference type="SUPFAM" id="SSF54928">
    <property type="entry name" value="RNA-binding domain, RBD"/>
    <property type="match status" value="2"/>
</dbReference>
<feature type="region of interest" description="Disordered" evidence="5">
    <location>
        <begin position="1"/>
        <end position="116"/>
    </location>
</feature>
<evidence type="ECO:0000313" key="7">
    <source>
        <dbReference type="EMBL" id="WFD38285.1"/>
    </source>
</evidence>
<dbReference type="RefSeq" id="XP_060121182.1">
    <property type="nucleotide sequence ID" value="XM_060265199.1"/>
</dbReference>
<dbReference type="InterPro" id="IPR035979">
    <property type="entry name" value="RBD_domain_sf"/>
</dbReference>
<evidence type="ECO:0000256" key="1">
    <source>
        <dbReference type="ARBA" id="ARBA00022553"/>
    </source>
</evidence>
<dbReference type="InterPro" id="IPR029123">
    <property type="entry name" value="RBM39_linker"/>
</dbReference>
<evidence type="ECO:0000256" key="2">
    <source>
        <dbReference type="ARBA" id="ARBA00022737"/>
    </source>
</evidence>
<sequence length="482" mass="53325">MYADREEALRSTPGAPTHRGTGAPRPDLEERERELQEQLRRRAAESRRRDGPDESHAYRARSPDAHRRYDSRAMRRRGDEEYENGRPRSYDDRRDAPPPPRRRSRSPIADRAPRRNDDYEVRSVFCSQLPSQVGERDLGEFFEETLGKDSVLFVQLVYDYHNAQFTNTAFVELADPQLVLLAIAMHGRSMFGKPISVQSAEGAKLNAAADCLLMPRADVHPPPPMRSHSPAPRGGGGGGSGGGAHGAPGPSARLYVGNLHYDIGSDQVRAVFAPFGELDEAEVYYDNATGKSKGFAFVQFKHADDAQRATDQLNGFELAGRQMRVGTSKARPPSGSRNAHAAPLTTRFDEGGGGGVNSTEKRFALMEKLARTDPQSQEPMRPASIPRASSTSLLLKYMFNPAEESGDWAAELRDDVRLECERYGPTRQVYVEKDSPDGEVYVVFGDAHYAEKARSALHGRFFGGKRIEASFVPEAIVHAKLG</sequence>
<keyword evidence="2" id="KW-0677">Repeat</keyword>
<dbReference type="Gene3D" id="3.30.70.330">
    <property type="match status" value="3"/>
</dbReference>
<dbReference type="SMART" id="SM00360">
    <property type="entry name" value="RRM"/>
    <property type="match status" value="3"/>
</dbReference>
<keyword evidence="8" id="KW-1185">Reference proteome</keyword>
<dbReference type="GO" id="GO:0005634">
    <property type="term" value="C:nucleus"/>
    <property type="evidence" value="ECO:0007669"/>
    <property type="project" value="InterPro"/>
</dbReference>
<evidence type="ECO:0000256" key="4">
    <source>
        <dbReference type="PROSITE-ProRule" id="PRU00176"/>
    </source>
</evidence>
<feature type="compositionally biased region" description="Basic and acidic residues" evidence="5">
    <location>
        <begin position="26"/>
        <end position="96"/>
    </location>
</feature>
<reference evidence="7" key="1">
    <citation type="submission" date="2023-03" db="EMBL/GenBank/DDBJ databases">
        <title>Mating type loci evolution in Malassezia.</title>
        <authorList>
            <person name="Coelho M.A."/>
        </authorList>
    </citation>
    <scope>NUCLEOTIDE SEQUENCE</scope>
    <source>
        <strain evidence="7">CBS 9431</strain>
    </source>
</reference>
<dbReference type="CDD" id="cd12285">
    <property type="entry name" value="RRM3_RBM39_like"/>
    <property type="match status" value="1"/>
</dbReference>